<sequence>MALQHRDSVELRAQPENAFVDLEPPDDVFSQSLGPVDQGKRAWTVLIAGVVFEAFFWGFPMSFGVFQNYYSTMPEFQKDSSKIPFIGTLAQSLYYLGAPFSAILTRRFPKYQRQQIWLAWLLCILGLLTASFTTSVEGLIGTQGLVYGIGFVLLSYPIVSMINEWWIARKGMAFGLISASSGMTGAFLPFVIEALLYRYGYKTTLRACAVAMTILTAPLIPLFKGRIPASESSAMAKTNWSFLKRPLFWTYALAILIQGFGFFYPAVFLPSYAAAVNIPPMQGALLLALMCIAQVLGQFTFGYLSDKRFSVNSLSIVCCIAAAVAAFVFWGLAKSMDFLIVFSLLHGFFSYGFGTLRVAMGRAVSEDQSTIFATYALFVFLQGVGNILVSPISAALIISPPVQERFGVGKYNGIVILTGASSVLAGLVIGLWLGYRCLRKLS</sequence>
<dbReference type="EMBL" id="JAOPJF010000022">
    <property type="protein sequence ID" value="KAK1145791.1"/>
    <property type="molecule type" value="Genomic_DNA"/>
</dbReference>
<name>A0ACC3B612_9EURO</name>
<accession>A0ACC3B612</accession>
<evidence type="ECO:0000313" key="2">
    <source>
        <dbReference type="Proteomes" id="UP001177260"/>
    </source>
</evidence>
<proteinExistence type="predicted"/>
<reference evidence="1 2" key="1">
    <citation type="journal article" date="2023" name="ACS Omega">
        <title>Identification of the Neoaspergillic Acid Biosynthesis Gene Cluster by Establishing an In Vitro CRISPR-Ribonucleoprotein Genetic System in Aspergillus melleus.</title>
        <authorList>
            <person name="Yuan B."/>
            <person name="Grau M.F."/>
            <person name="Murata R.M."/>
            <person name="Torok T."/>
            <person name="Venkateswaran K."/>
            <person name="Stajich J.E."/>
            <person name="Wang C.C.C."/>
        </authorList>
    </citation>
    <scope>NUCLEOTIDE SEQUENCE [LARGE SCALE GENOMIC DNA]</scope>
    <source>
        <strain evidence="1 2">IMV 1140</strain>
    </source>
</reference>
<protein>
    <submittedName>
        <fullName evidence="1">Uncharacterized protein</fullName>
    </submittedName>
</protein>
<keyword evidence="2" id="KW-1185">Reference proteome</keyword>
<evidence type="ECO:0000313" key="1">
    <source>
        <dbReference type="EMBL" id="KAK1145791.1"/>
    </source>
</evidence>
<organism evidence="1 2">
    <name type="scientific">Aspergillus melleus</name>
    <dbReference type="NCBI Taxonomy" id="138277"/>
    <lineage>
        <taxon>Eukaryota</taxon>
        <taxon>Fungi</taxon>
        <taxon>Dikarya</taxon>
        <taxon>Ascomycota</taxon>
        <taxon>Pezizomycotina</taxon>
        <taxon>Eurotiomycetes</taxon>
        <taxon>Eurotiomycetidae</taxon>
        <taxon>Eurotiales</taxon>
        <taxon>Aspergillaceae</taxon>
        <taxon>Aspergillus</taxon>
        <taxon>Aspergillus subgen. Circumdati</taxon>
    </lineage>
</organism>
<comment type="caution">
    <text evidence="1">The sequence shown here is derived from an EMBL/GenBank/DDBJ whole genome shotgun (WGS) entry which is preliminary data.</text>
</comment>
<dbReference type="Proteomes" id="UP001177260">
    <property type="component" value="Unassembled WGS sequence"/>
</dbReference>
<gene>
    <name evidence="1" type="ORF">N8T08_004032</name>
</gene>